<protein>
    <recommendedName>
        <fullName evidence="6">RING-type domain-containing protein</fullName>
    </recommendedName>
</protein>
<feature type="compositionally biased region" description="Low complexity" evidence="5">
    <location>
        <begin position="148"/>
        <end position="167"/>
    </location>
</feature>
<dbReference type="GO" id="GO:0008270">
    <property type="term" value="F:zinc ion binding"/>
    <property type="evidence" value="ECO:0007669"/>
    <property type="project" value="UniProtKB-KW"/>
</dbReference>
<evidence type="ECO:0000259" key="6">
    <source>
        <dbReference type="PROSITE" id="PS50089"/>
    </source>
</evidence>
<feature type="compositionally biased region" description="Acidic residues" evidence="5">
    <location>
        <begin position="237"/>
        <end position="247"/>
    </location>
</feature>
<dbReference type="OrthoDB" id="8062037at2759"/>
<organism evidence="7 8">
    <name type="scientific">Gnomoniopsis smithogilvyi</name>
    <dbReference type="NCBI Taxonomy" id="1191159"/>
    <lineage>
        <taxon>Eukaryota</taxon>
        <taxon>Fungi</taxon>
        <taxon>Dikarya</taxon>
        <taxon>Ascomycota</taxon>
        <taxon>Pezizomycotina</taxon>
        <taxon>Sordariomycetes</taxon>
        <taxon>Sordariomycetidae</taxon>
        <taxon>Diaporthales</taxon>
        <taxon>Gnomoniaceae</taxon>
        <taxon>Gnomoniopsis</taxon>
    </lineage>
</organism>
<sequence>MPGVRLPKSPIKTTVVRHDEHTKDKELRVVLDPDCAICQVQIGKKSPDGIKEGYAVTPCGHVFGSVCIKTYLAITEKPQCPICRTDLFHHCSHPVQPALYDHKKSRLPPSDSAAKAFPDQIRRVDCKYCRNRKLELMKRLRRREILEAARSSSGASSSSGSGSAGSSAAGGGEDEIESSGESLSHGTKVTRWALHTIYVTVALAKLTLDAAGIRKIKMHPHGDQDSASSSSNGSEHEDYDEDVEDADNTMPDSPMFPPVGSRNGLPPVPGPYGHWDLAKKDRDWKFLSWYNEQEPKINPPREHYS</sequence>
<dbReference type="InterPro" id="IPR013083">
    <property type="entry name" value="Znf_RING/FYVE/PHD"/>
</dbReference>
<feature type="domain" description="RING-type" evidence="6">
    <location>
        <begin position="35"/>
        <end position="84"/>
    </location>
</feature>
<dbReference type="Pfam" id="PF13639">
    <property type="entry name" value="zf-RING_2"/>
    <property type="match status" value="1"/>
</dbReference>
<keyword evidence="3" id="KW-0862">Zinc</keyword>
<dbReference type="InterPro" id="IPR050731">
    <property type="entry name" value="HRD1_E3_ubiq-ligases"/>
</dbReference>
<dbReference type="GO" id="GO:0043161">
    <property type="term" value="P:proteasome-mediated ubiquitin-dependent protein catabolic process"/>
    <property type="evidence" value="ECO:0007669"/>
    <property type="project" value="TreeGrafter"/>
</dbReference>
<name>A0A9W8YRG7_9PEZI</name>
<evidence type="ECO:0000256" key="2">
    <source>
        <dbReference type="ARBA" id="ARBA00022771"/>
    </source>
</evidence>
<dbReference type="PANTHER" id="PTHR22763">
    <property type="entry name" value="RING ZINC FINGER PROTEIN"/>
    <property type="match status" value="1"/>
</dbReference>
<dbReference type="Proteomes" id="UP001140453">
    <property type="component" value="Unassembled WGS sequence"/>
</dbReference>
<keyword evidence="1" id="KW-0479">Metal-binding</keyword>
<gene>
    <name evidence="7" type="ORF">N0V93_006818</name>
</gene>
<keyword evidence="2 4" id="KW-0863">Zinc-finger</keyword>
<evidence type="ECO:0000256" key="5">
    <source>
        <dbReference type="SAM" id="MobiDB-lite"/>
    </source>
</evidence>
<accession>A0A9W8YRG7</accession>
<keyword evidence="8" id="KW-1185">Reference proteome</keyword>
<evidence type="ECO:0000256" key="4">
    <source>
        <dbReference type="PROSITE-ProRule" id="PRU00175"/>
    </source>
</evidence>
<dbReference type="PROSITE" id="PS50089">
    <property type="entry name" value="ZF_RING_2"/>
    <property type="match status" value="1"/>
</dbReference>
<comment type="caution">
    <text evidence="7">The sequence shown here is derived from an EMBL/GenBank/DDBJ whole genome shotgun (WGS) entry which is preliminary data.</text>
</comment>
<evidence type="ECO:0000313" key="8">
    <source>
        <dbReference type="Proteomes" id="UP001140453"/>
    </source>
</evidence>
<dbReference type="SMART" id="SM00184">
    <property type="entry name" value="RING"/>
    <property type="match status" value="1"/>
</dbReference>
<evidence type="ECO:0000313" key="7">
    <source>
        <dbReference type="EMBL" id="KAJ4389351.1"/>
    </source>
</evidence>
<evidence type="ECO:0000256" key="1">
    <source>
        <dbReference type="ARBA" id="ARBA00022723"/>
    </source>
</evidence>
<reference evidence="7" key="1">
    <citation type="submission" date="2022-10" db="EMBL/GenBank/DDBJ databases">
        <title>Tapping the CABI collections for fungal endophytes: first genome assemblies for Collariella, Neodidymelliopsis, Ascochyta clinopodiicola, Didymella pomorum, Didymosphaeria variabile, Neocosmospora piperis and Neocucurbitaria cava.</title>
        <authorList>
            <person name="Hill R."/>
        </authorList>
    </citation>
    <scope>NUCLEOTIDE SEQUENCE</scope>
    <source>
        <strain evidence="7">IMI 355082</strain>
    </source>
</reference>
<dbReference type="AlphaFoldDB" id="A0A9W8YRG7"/>
<dbReference type="GO" id="GO:0061630">
    <property type="term" value="F:ubiquitin protein ligase activity"/>
    <property type="evidence" value="ECO:0007669"/>
    <property type="project" value="TreeGrafter"/>
</dbReference>
<feature type="region of interest" description="Disordered" evidence="5">
    <location>
        <begin position="219"/>
        <end position="274"/>
    </location>
</feature>
<dbReference type="EMBL" id="JAPEVB010000004">
    <property type="protein sequence ID" value="KAJ4389351.1"/>
    <property type="molecule type" value="Genomic_DNA"/>
</dbReference>
<dbReference type="InterPro" id="IPR001841">
    <property type="entry name" value="Znf_RING"/>
</dbReference>
<feature type="region of interest" description="Disordered" evidence="5">
    <location>
        <begin position="148"/>
        <end position="183"/>
    </location>
</feature>
<dbReference type="GO" id="GO:0012505">
    <property type="term" value="C:endomembrane system"/>
    <property type="evidence" value="ECO:0007669"/>
    <property type="project" value="TreeGrafter"/>
</dbReference>
<proteinExistence type="predicted"/>
<dbReference type="SUPFAM" id="SSF57850">
    <property type="entry name" value="RING/U-box"/>
    <property type="match status" value="1"/>
</dbReference>
<dbReference type="Gene3D" id="3.30.40.10">
    <property type="entry name" value="Zinc/RING finger domain, C3HC4 (zinc finger)"/>
    <property type="match status" value="1"/>
</dbReference>
<evidence type="ECO:0000256" key="3">
    <source>
        <dbReference type="ARBA" id="ARBA00022833"/>
    </source>
</evidence>